<dbReference type="EMBL" id="AORV01000060">
    <property type="protein sequence ID" value="EMS70027.1"/>
    <property type="molecule type" value="Genomic_DNA"/>
</dbReference>
<dbReference type="AlphaFoldDB" id="S0FGC3"/>
<evidence type="ECO:0000313" key="3">
    <source>
        <dbReference type="Proteomes" id="UP000014155"/>
    </source>
</evidence>
<keyword evidence="3" id="KW-1185">Reference proteome</keyword>
<sequence>MNKKMKKALRESFEAPPPMDKKRFLKTLQRPGSTYLKFLLNQFFYIRKRVWAFSVVIIFVGWAVTFRSPVFIDWKAEAGKILAVSAVLPFLALMMTAEIYRSVFYRMSELEMSFRFNLPQIIMARIAILGGGNFVILTALLIFISRVSPFNLLQVIIYLMVPYLITCGFCLLILNRVRPGEGMYFCAAAACFTCVVNIITGSTVRLLYSSSTLGYWLLLFALGGVLTAIQLRKLIKQTEERTWNLLLTE</sequence>
<feature type="transmembrane region" description="Helical" evidence="1">
    <location>
        <begin position="121"/>
        <end position="144"/>
    </location>
</feature>
<gene>
    <name evidence="2" type="ORF">CTER_4262</name>
</gene>
<name>S0FGC3_RUMCE</name>
<keyword evidence="1" id="KW-1133">Transmembrane helix</keyword>
<feature type="transmembrane region" description="Helical" evidence="1">
    <location>
        <begin position="78"/>
        <end position="100"/>
    </location>
</feature>
<organism evidence="2 3">
    <name type="scientific">Ruminiclostridium cellobioparum subsp. termitidis CT1112</name>
    <dbReference type="NCBI Taxonomy" id="1195236"/>
    <lineage>
        <taxon>Bacteria</taxon>
        <taxon>Bacillati</taxon>
        <taxon>Bacillota</taxon>
        <taxon>Clostridia</taxon>
        <taxon>Eubacteriales</taxon>
        <taxon>Oscillospiraceae</taxon>
        <taxon>Ruminiclostridium</taxon>
    </lineage>
</organism>
<evidence type="ECO:0000313" key="2">
    <source>
        <dbReference type="EMBL" id="EMS70027.1"/>
    </source>
</evidence>
<feature type="transmembrane region" description="Helical" evidence="1">
    <location>
        <begin position="50"/>
        <end position="72"/>
    </location>
</feature>
<dbReference type="eggNOG" id="ENOG5032R85">
    <property type="taxonomic scope" value="Bacteria"/>
</dbReference>
<evidence type="ECO:0000256" key="1">
    <source>
        <dbReference type="SAM" id="Phobius"/>
    </source>
</evidence>
<dbReference type="STRING" id="1195236.CTER_4262"/>
<keyword evidence="1" id="KW-0472">Membrane</keyword>
<reference evidence="2 3" key="1">
    <citation type="journal article" date="2013" name="Genome Announc.">
        <title>Draft Genome Sequence of the Cellulolytic, Mesophilic, Anaerobic Bacterium Clostridium termitidis Strain CT1112 (DSM 5398).</title>
        <authorList>
            <person name="Lal S."/>
            <person name="Ramachandran U."/>
            <person name="Zhang X."/>
            <person name="Munir R."/>
            <person name="Sparling R."/>
            <person name="Levin D.B."/>
        </authorList>
    </citation>
    <scope>NUCLEOTIDE SEQUENCE [LARGE SCALE GENOMIC DNA]</scope>
    <source>
        <strain evidence="2 3">CT1112</strain>
    </source>
</reference>
<dbReference type="PATRIC" id="fig|1195236.3.peg.4438"/>
<dbReference type="RefSeq" id="WP_004629057.1">
    <property type="nucleotide sequence ID" value="NZ_AORV01000060.1"/>
</dbReference>
<evidence type="ECO:0008006" key="4">
    <source>
        <dbReference type="Google" id="ProtNLM"/>
    </source>
</evidence>
<keyword evidence="1" id="KW-0812">Transmembrane</keyword>
<protein>
    <recommendedName>
        <fullName evidence="4">ABC-2 family transporter protein</fullName>
    </recommendedName>
</protein>
<feature type="transmembrane region" description="Helical" evidence="1">
    <location>
        <begin position="213"/>
        <end position="231"/>
    </location>
</feature>
<feature type="transmembrane region" description="Helical" evidence="1">
    <location>
        <begin position="156"/>
        <end position="175"/>
    </location>
</feature>
<feature type="transmembrane region" description="Helical" evidence="1">
    <location>
        <begin position="182"/>
        <end position="207"/>
    </location>
</feature>
<dbReference type="Proteomes" id="UP000014155">
    <property type="component" value="Unassembled WGS sequence"/>
</dbReference>
<comment type="caution">
    <text evidence="2">The sequence shown here is derived from an EMBL/GenBank/DDBJ whole genome shotgun (WGS) entry which is preliminary data.</text>
</comment>
<accession>S0FGC3</accession>
<proteinExistence type="predicted"/>